<reference evidence="2 3" key="1">
    <citation type="submission" date="2019-02" db="EMBL/GenBank/DDBJ databases">
        <title>Deep-cultivation of Planctomycetes and their phenomic and genomic characterization uncovers novel biology.</title>
        <authorList>
            <person name="Wiegand S."/>
            <person name="Jogler M."/>
            <person name="Boedeker C."/>
            <person name="Pinto D."/>
            <person name="Vollmers J."/>
            <person name="Rivas-Marin E."/>
            <person name="Kohn T."/>
            <person name="Peeters S.H."/>
            <person name="Heuer A."/>
            <person name="Rast P."/>
            <person name="Oberbeckmann S."/>
            <person name="Bunk B."/>
            <person name="Jeske O."/>
            <person name="Meyerdierks A."/>
            <person name="Storesund J.E."/>
            <person name="Kallscheuer N."/>
            <person name="Luecker S."/>
            <person name="Lage O.M."/>
            <person name="Pohl T."/>
            <person name="Merkel B.J."/>
            <person name="Hornburger P."/>
            <person name="Mueller R.-W."/>
            <person name="Bruemmer F."/>
            <person name="Labrenz M."/>
            <person name="Spormann A.M."/>
            <person name="Op den Camp H."/>
            <person name="Overmann J."/>
            <person name="Amann R."/>
            <person name="Jetten M.S.M."/>
            <person name="Mascher T."/>
            <person name="Medema M.H."/>
            <person name="Devos D.P."/>
            <person name="Kaster A.-K."/>
            <person name="Ovreas L."/>
            <person name="Rohde M."/>
            <person name="Galperin M.Y."/>
            <person name="Jogler C."/>
        </authorList>
    </citation>
    <scope>NUCLEOTIDE SEQUENCE [LARGE SCALE GENOMIC DNA]</scope>
    <source>
        <strain evidence="2 3">Mal48</strain>
    </source>
</reference>
<dbReference type="Gene3D" id="3.20.20.140">
    <property type="entry name" value="Metal-dependent hydrolases"/>
    <property type="match status" value="1"/>
</dbReference>
<gene>
    <name evidence="2" type="ORF">Mal48_28170</name>
</gene>
<organism evidence="2 3">
    <name type="scientific">Thalassoglobus polymorphus</name>
    <dbReference type="NCBI Taxonomy" id="2527994"/>
    <lineage>
        <taxon>Bacteria</taxon>
        <taxon>Pseudomonadati</taxon>
        <taxon>Planctomycetota</taxon>
        <taxon>Planctomycetia</taxon>
        <taxon>Planctomycetales</taxon>
        <taxon>Planctomycetaceae</taxon>
        <taxon>Thalassoglobus</taxon>
    </lineage>
</organism>
<dbReference type="SUPFAM" id="SSF51556">
    <property type="entry name" value="Metallo-dependent hydrolases"/>
    <property type="match status" value="1"/>
</dbReference>
<dbReference type="Proteomes" id="UP000315724">
    <property type="component" value="Chromosome"/>
</dbReference>
<keyword evidence="3" id="KW-1185">Reference proteome</keyword>
<dbReference type="AlphaFoldDB" id="A0A517QPN4"/>
<protein>
    <submittedName>
        <fullName evidence="2">4-sulfomuconolactone hydrolase</fullName>
        <ecNumber evidence="2">3.1.1.92</ecNumber>
    </submittedName>
</protein>
<dbReference type="InterPro" id="IPR032466">
    <property type="entry name" value="Metal_Hydrolase"/>
</dbReference>
<feature type="domain" description="Amidohydrolase-related" evidence="1">
    <location>
        <begin position="42"/>
        <end position="314"/>
    </location>
</feature>
<dbReference type="OrthoDB" id="9787654at2"/>
<dbReference type="EC" id="3.1.1.92" evidence="2"/>
<evidence type="ECO:0000313" key="3">
    <source>
        <dbReference type="Proteomes" id="UP000315724"/>
    </source>
</evidence>
<dbReference type="RefSeq" id="WP_145206176.1">
    <property type="nucleotide sequence ID" value="NZ_CP036267.1"/>
</dbReference>
<dbReference type="GO" id="GO:0102998">
    <property type="term" value="F:4-sulfomuconolactone hydrolase activity"/>
    <property type="evidence" value="ECO:0007669"/>
    <property type="project" value="UniProtKB-EC"/>
</dbReference>
<dbReference type="PROSITE" id="PS51318">
    <property type="entry name" value="TAT"/>
    <property type="match status" value="1"/>
</dbReference>
<proteinExistence type="predicted"/>
<accession>A0A517QPN4</accession>
<dbReference type="KEGG" id="tpol:Mal48_28170"/>
<dbReference type="EMBL" id="CP036267">
    <property type="protein sequence ID" value="QDT33564.1"/>
    <property type="molecule type" value="Genomic_DNA"/>
</dbReference>
<dbReference type="PANTHER" id="PTHR35563:SF2">
    <property type="entry name" value="BARREL METAL-DEPENDENT HYDROLASE, PUTATIVE (AFU_ORTHOLOGUE AFUA_1G16240)-RELATED"/>
    <property type="match status" value="1"/>
</dbReference>
<dbReference type="InterPro" id="IPR019546">
    <property type="entry name" value="TAT_signal_bac_arc"/>
</dbReference>
<dbReference type="PANTHER" id="PTHR35563">
    <property type="entry name" value="BARREL METAL-DEPENDENT HYDROLASE, PUTATIVE (AFU_ORTHOLOGUE AFUA_1G16240)-RELATED"/>
    <property type="match status" value="1"/>
</dbReference>
<dbReference type="NCBIfam" id="TIGR01409">
    <property type="entry name" value="TAT_signal_seq"/>
    <property type="match status" value="1"/>
</dbReference>
<keyword evidence="2" id="KW-0378">Hydrolase</keyword>
<evidence type="ECO:0000259" key="1">
    <source>
        <dbReference type="Pfam" id="PF04909"/>
    </source>
</evidence>
<evidence type="ECO:0000313" key="2">
    <source>
        <dbReference type="EMBL" id="QDT33564.1"/>
    </source>
</evidence>
<dbReference type="InterPro" id="IPR006680">
    <property type="entry name" value="Amidohydro-rel"/>
</dbReference>
<dbReference type="Pfam" id="PF04909">
    <property type="entry name" value="Amidohydro_2"/>
    <property type="match status" value="1"/>
</dbReference>
<name>A0A517QPN4_9PLAN</name>
<sequence>MQSTNHFDRRQFLQAGTVAVAAASISPSLFAKEKTNKKQEIIDAHSHIWTDDIAHYPLQNGQTVEDLKPRTFTPEELMAVASPHGVTKVVLIQHNVYHGKDNSYITDTIQKEPQKYSGVACIDAAGNAPAKEMDRLRKLGIRGLRIRSGDGNVKKWRDSPGMHAMWKHGPKIGIAMCPLINPEDLLEVNHFCEKYPDTTVVIDHFARIGIDGKIDSKDLKRLADLAKFPNTYVKVSAYYALGKKQPPHDELTPMIHVLYDAYGANRLMWASDCPYQLTAPNTYGDSIALIQDRIDFLSAADKDAILRKTAETVFFS</sequence>
<dbReference type="InterPro" id="IPR052358">
    <property type="entry name" value="Aro_Compnd_Degr_Hydrolases"/>
</dbReference>
<dbReference type="InterPro" id="IPR006311">
    <property type="entry name" value="TAT_signal"/>
</dbReference>